<feature type="transmembrane region" description="Helical" evidence="9">
    <location>
        <begin position="173"/>
        <end position="194"/>
    </location>
</feature>
<evidence type="ECO:0000256" key="4">
    <source>
        <dbReference type="ARBA" id="ARBA00022475"/>
    </source>
</evidence>
<comment type="subcellular location">
    <subcellularLocation>
        <location evidence="2">Cell membrane</location>
        <topology evidence="2">Multi-pass membrane protein</topology>
    </subcellularLocation>
</comment>
<feature type="transmembrane region" description="Helical" evidence="9">
    <location>
        <begin position="201"/>
        <end position="223"/>
    </location>
</feature>
<sequence length="485" mass="53672">MSLVKQIFVPIELSKNSLLFQLGVALLYVISAFIGQAFAIPPGNITPVWLPSGLMFALTLKYGARTWLGIFVGAFFGNVWAYFSLESIQSAFYSILAGLLNGVGDVLAIVLFVVIIKRFIVKQSPFTAINHFFTFFILGCVLGPLISAIFGVTGLTVFGFLESKNYLVALLNWWVGDGVGVLLLAPFLSAFLFKPSTAPKYFIIGTLICSLVFLLLSAVAFELVNVNLIFYKALVLALPIAFAVALYCGSRAVYIVQLCVVTVAILATYAGKGAFVQHHYFSPLLELQAFIGVFSLVVFSISLLIEQKRALFVELAEKKSELESLYRHDALTGLWNRYRIEEYLQLELSRIERSNEALTVYMIDVDDFKTINDTYGHIVGDRILVELSQVLIENTRAGDLVGRWGGEEFVIIAAQKSDNKPQELAEKLVMLVGKHDFKLTKPVTISIGFTSYESADSSISIIERADKALYAAKRRGKNCMVYKGS</sequence>
<dbReference type="SMART" id="SM00267">
    <property type="entry name" value="GGDEF"/>
    <property type="match status" value="1"/>
</dbReference>
<dbReference type="RefSeq" id="WP_169076092.1">
    <property type="nucleotide sequence ID" value="NZ_JABBXH010000004.1"/>
</dbReference>
<comment type="catalytic activity">
    <reaction evidence="8">
        <text>2 GTP = 3',3'-c-di-GMP + 2 diphosphate</text>
        <dbReference type="Rhea" id="RHEA:24898"/>
        <dbReference type="ChEBI" id="CHEBI:33019"/>
        <dbReference type="ChEBI" id="CHEBI:37565"/>
        <dbReference type="ChEBI" id="CHEBI:58805"/>
        <dbReference type="EC" id="2.7.7.65"/>
    </reaction>
</comment>
<dbReference type="SUPFAM" id="SSF55073">
    <property type="entry name" value="Nucleotide cyclase"/>
    <property type="match status" value="1"/>
</dbReference>
<feature type="transmembrane region" description="Helical" evidence="9">
    <location>
        <begin position="91"/>
        <end position="116"/>
    </location>
</feature>
<dbReference type="FunFam" id="3.30.70.270:FF:000001">
    <property type="entry name" value="Diguanylate cyclase domain protein"/>
    <property type="match status" value="1"/>
</dbReference>
<feature type="domain" description="GGDEF" evidence="10">
    <location>
        <begin position="356"/>
        <end position="485"/>
    </location>
</feature>
<dbReference type="CDD" id="cd01949">
    <property type="entry name" value="GGDEF"/>
    <property type="match status" value="1"/>
</dbReference>
<dbReference type="EC" id="2.7.7.65" evidence="3"/>
<dbReference type="NCBIfam" id="TIGR00254">
    <property type="entry name" value="GGDEF"/>
    <property type="match status" value="1"/>
</dbReference>
<accession>A0A7Y0Q791</accession>
<dbReference type="Pfam" id="PF05231">
    <property type="entry name" value="MASE1"/>
    <property type="match status" value="1"/>
</dbReference>
<keyword evidence="6 9" id="KW-1133">Transmembrane helix</keyword>
<gene>
    <name evidence="11" type="ORF">HII17_14655</name>
</gene>
<dbReference type="Proteomes" id="UP000568664">
    <property type="component" value="Unassembled WGS sequence"/>
</dbReference>
<evidence type="ECO:0000259" key="10">
    <source>
        <dbReference type="PROSITE" id="PS50887"/>
    </source>
</evidence>
<dbReference type="GO" id="GO:0043709">
    <property type="term" value="P:cell adhesion involved in single-species biofilm formation"/>
    <property type="evidence" value="ECO:0007669"/>
    <property type="project" value="TreeGrafter"/>
</dbReference>
<dbReference type="PANTHER" id="PTHR45138:SF9">
    <property type="entry name" value="DIGUANYLATE CYCLASE DGCM-RELATED"/>
    <property type="match status" value="1"/>
</dbReference>
<evidence type="ECO:0000256" key="9">
    <source>
        <dbReference type="SAM" id="Phobius"/>
    </source>
</evidence>
<dbReference type="GO" id="GO:1902201">
    <property type="term" value="P:negative regulation of bacterial-type flagellum-dependent cell motility"/>
    <property type="evidence" value="ECO:0007669"/>
    <property type="project" value="TreeGrafter"/>
</dbReference>
<evidence type="ECO:0000256" key="3">
    <source>
        <dbReference type="ARBA" id="ARBA00012528"/>
    </source>
</evidence>
<dbReference type="Pfam" id="PF00990">
    <property type="entry name" value="GGDEF"/>
    <property type="match status" value="1"/>
</dbReference>
<comment type="cofactor">
    <cofactor evidence="1">
        <name>Mg(2+)</name>
        <dbReference type="ChEBI" id="CHEBI:18420"/>
    </cofactor>
</comment>
<feature type="transmembrane region" description="Helical" evidence="9">
    <location>
        <begin position="62"/>
        <end position="85"/>
    </location>
</feature>
<evidence type="ECO:0000313" key="11">
    <source>
        <dbReference type="EMBL" id="NMP32794.1"/>
    </source>
</evidence>
<proteinExistence type="predicted"/>
<evidence type="ECO:0000256" key="5">
    <source>
        <dbReference type="ARBA" id="ARBA00022692"/>
    </source>
</evidence>
<dbReference type="Gene3D" id="3.30.70.270">
    <property type="match status" value="1"/>
</dbReference>
<dbReference type="InterPro" id="IPR007895">
    <property type="entry name" value="MASE1"/>
</dbReference>
<feature type="transmembrane region" description="Helical" evidence="9">
    <location>
        <begin position="287"/>
        <end position="305"/>
    </location>
</feature>
<feature type="transmembrane region" description="Helical" evidence="9">
    <location>
        <begin position="128"/>
        <end position="161"/>
    </location>
</feature>
<organism evidence="11 12">
    <name type="scientific">Thalassotalea algicola</name>
    <dbReference type="NCBI Taxonomy" id="2716224"/>
    <lineage>
        <taxon>Bacteria</taxon>
        <taxon>Pseudomonadati</taxon>
        <taxon>Pseudomonadota</taxon>
        <taxon>Gammaproteobacteria</taxon>
        <taxon>Alteromonadales</taxon>
        <taxon>Colwelliaceae</taxon>
        <taxon>Thalassotalea</taxon>
    </lineage>
</organism>
<comment type="caution">
    <text evidence="11">The sequence shown here is derived from an EMBL/GenBank/DDBJ whole genome shotgun (WGS) entry which is preliminary data.</text>
</comment>
<dbReference type="PROSITE" id="PS50887">
    <property type="entry name" value="GGDEF"/>
    <property type="match status" value="1"/>
</dbReference>
<evidence type="ECO:0000256" key="6">
    <source>
        <dbReference type="ARBA" id="ARBA00022989"/>
    </source>
</evidence>
<evidence type="ECO:0000256" key="2">
    <source>
        <dbReference type="ARBA" id="ARBA00004651"/>
    </source>
</evidence>
<dbReference type="GO" id="GO:0052621">
    <property type="term" value="F:diguanylate cyclase activity"/>
    <property type="evidence" value="ECO:0007669"/>
    <property type="project" value="UniProtKB-EC"/>
</dbReference>
<dbReference type="AlphaFoldDB" id="A0A7Y0Q791"/>
<dbReference type="InterPro" id="IPR029787">
    <property type="entry name" value="Nucleotide_cyclase"/>
</dbReference>
<feature type="transmembrane region" description="Helical" evidence="9">
    <location>
        <begin position="20"/>
        <end position="41"/>
    </location>
</feature>
<evidence type="ECO:0000256" key="1">
    <source>
        <dbReference type="ARBA" id="ARBA00001946"/>
    </source>
</evidence>
<evidence type="ECO:0000256" key="7">
    <source>
        <dbReference type="ARBA" id="ARBA00023136"/>
    </source>
</evidence>
<keyword evidence="7 9" id="KW-0472">Membrane</keyword>
<dbReference type="InterPro" id="IPR043128">
    <property type="entry name" value="Rev_trsase/Diguanyl_cyclase"/>
</dbReference>
<evidence type="ECO:0000313" key="12">
    <source>
        <dbReference type="Proteomes" id="UP000568664"/>
    </source>
</evidence>
<dbReference type="GO" id="GO:0005886">
    <property type="term" value="C:plasma membrane"/>
    <property type="evidence" value="ECO:0007669"/>
    <property type="project" value="UniProtKB-SubCell"/>
</dbReference>
<dbReference type="EMBL" id="JABBXH010000004">
    <property type="protein sequence ID" value="NMP32794.1"/>
    <property type="molecule type" value="Genomic_DNA"/>
</dbReference>
<feature type="transmembrane region" description="Helical" evidence="9">
    <location>
        <begin position="255"/>
        <end position="275"/>
    </location>
</feature>
<dbReference type="InterPro" id="IPR000160">
    <property type="entry name" value="GGDEF_dom"/>
</dbReference>
<dbReference type="PANTHER" id="PTHR45138">
    <property type="entry name" value="REGULATORY COMPONENTS OF SENSORY TRANSDUCTION SYSTEM"/>
    <property type="match status" value="1"/>
</dbReference>
<name>A0A7Y0Q791_9GAMM</name>
<feature type="transmembrane region" description="Helical" evidence="9">
    <location>
        <begin position="229"/>
        <end position="248"/>
    </location>
</feature>
<evidence type="ECO:0000256" key="8">
    <source>
        <dbReference type="ARBA" id="ARBA00034247"/>
    </source>
</evidence>
<dbReference type="InterPro" id="IPR050469">
    <property type="entry name" value="Diguanylate_Cyclase"/>
</dbReference>
<keyword evidence="12" id="KW-1185">Reference proteome</keyword>
<keyword evidence="5 9" id="KW-0812">Transmembrane</keyword>
<protein>
    <recommendedName>
        <fullName evidence="3">diguanylate cyclase</fullName>
        <ecNumber evidence="3">2.7.7.65</ecNumber>
    </recommendedName>
</protein>
<reference evidence="11 12" key="1">
    <citation type="submission" date="2020-04" db="EMBL/GenBank/DDBJ databases">
        <title>Thalassotalea sp. M1531, isolated from the surface of marine red alga.</title>
        <authorList>
            <person name="Pang L."/>
            <person name="Lu D.-C."/>
        </authorList>
    </citation>
    <scope>NUCLEOTIDE SEQUENCE [LARGE SCALE GENOMIC DNA]</scope>
    <source>
        <strain evidence="11 12">M1531</strain>
    </source>
</reference>
<keyword evidence="4" id="KW-1003">Cell membrane</keyword>